<sequence length="145" mass="15763">MTDHACESMPRPRMAFARQSLGGRAVVVCADAADPSDLASGRYGDRSDRAQTRVRCADPDAVERVLTVDTVYRKPAEHECVNQIGPDTAVLRGNDTTDLTVVICPGPIDRHDLRYADLYDCVDDKATAAETRIVDRSGDSGPPMK</sequence>
<name>A0A7K1UQF3_9NOCA</name>
<gene>
    <name evidence="1" type="ORF">GPX89_04875</name>
</gene>
<dbReference type="EMBL" id="WRPP01000001">
    <property type="protein sequence ID" value="MVU76576.1"/>
    <property type="molecule type" value="Genomic_DNA"/>
</dbReference>
<dbReference type="RefSeq" id="WP_157355329.1">
    <property type="nucleotide sequence ID" value="NZ_WRPP01000001.1"/>
</dbReference>
<evidence type="ECO:0000313" key="1">
    <source>
        <dbReference type="EMBL" id="MVU76576.1"/>
    </source>
</evidence>
<dbReference type="Proteomes" id="UP000466794">
    <property type="component" value="Unassembled WGS sequence"/>
</dbReference>
<accession>A0A7K1UQF3</accession>
<protein>
    <submittedName>
        <fullName evidence="1">Uncharacterized protein</fullName>
    </submittedName>
</protein>
<reference evidence="1 2" key="1">
    <citation type="submission" date="2019-12" db="EMBL/GenBank/DDBJ databases">
        <title>Nocardia sp. nov. ET3-3 isolated from soil.</title>
        <authorList>
            <person name="Kanchanasin P."/>
            <person name="Tanasupawat S."/>
            <person name="Yuki M."/>
            <person name="Kudo T."/>
        </authorList>
    </citation>
    <scope>NUCLEOTIDE SEQUENCE [LARGE SCALE GENOMIC DNA]</scope>
    <source>
        <strain evidence="1 2">ET3-3</strain>
    </source>
</reference>
<organism evidence="1 2">
    <name type="scientific">Nocardia terrae</name>
    <dbReference type="NCBI Taxonomy" id="2675851"/>
    <lineage>
        <taxon>Bacteria</taxon>
        <taxon>Bacillati</taxon>
        <taxon>Actinomycetota</taxon>
        <taxon>Actinomycetes</taxon>
        <taxon>Mycobacteriales</taxon>
        <taxon>Nocardiaceae</taxon>
        <taxon>Nocardia</taxon>
    </lineage>
</organism>
<comment type="caution">
    <text evidence="1">The sequence shown here is derived from an EMBL/GenBank/DDBJ whole genome shotgun (WGS) entry which is preliminary data.</text>
</comment>
<dbReference type="AlphaFoldDB" id="A0A7K1UQF3"/>
<keyword evidence="2" id="KW-1185">Reference proteome</keyword>
<proteinExistence type="predicted"/>
<evidence type="ECO:0000313" key="2">
    <source>
        <dbReference type="Proteomes" id="UP000466794"/>
    </source>
</evidence>